<dbReference type="Gene3D" id="3.40.50.1000">
    <property type="entry name" value="HAD superfamily/HAD-like"/>
    <property type="match status" value="2"/>
</dbReference>
<comment type="caution">
    <text evidence="5">The sequence shown here is derived from an EMBL/GenBank/DDBJ whole genome shotgun (WGS) entry which is preliminary data.</text>
</comment>
<dbReference type="InterPro" id="IPR006357">
    <property type="entry name" value="HAD-SF_hydro_IIA"/>
</dbReference>
<accession>A0ABD3X674</accession>
<dbReference type="Pfam" id="PF13242">
    <property type="entry name" value="Hydrolase_like"/>
    <property type="match status" value="1"/>
</dbReference>
<comment type="cofactor">
    <cofactor evidence="4">
        <name>Mg(2+)</name>
        <dbReference type="ChEBI" id="CHEBI:18420"/>
    </cofactor>
    <text evidence="4">Divalent metal ions. Mg(2+) is the most effective.</text>
</comment>
<dbReference type="InterPro" id="IPR036412">
    <property type="entry name" value="HAD-like_sf"/>
</dbReference>
<dbReference type="SUPFAM" id="SSF56784">
    <property type="entry name" value="HAD-like"/>
    <property type="match status" value="1"/>
</dbReference>
<proteinExistence type="predicted"/>
<feature type="binding site" evidence="3">
    <location>
        <position position="258"/>
    </location>
    <ligand>
        <name>substrate</name>
    </ligand>
</feature>
<evidence type="ECO:0008006" key="7">
    <source>
        <dbReference type="Google" id="ProtNLM"/>
    </source>
</evidence>
<dbReference type="Proteomes" id="UP001634394">
    <property type="component" value="Unassembled WGS sequence"/>
</dbReference>
<dbReference type="NCBIfam" id="TIGR01452">
    <property type="entry name" value="PGP_euk"/>
    <property type="match status" value="1"/>
</dbReference>
<feature type="binding site" evidence="4">
    <location>
        <position position="60"/>
    </location>
    <ligand>
        <name>Mg(2+)</name>
        <dbReference type="ChEBI" id="CHEBI:18420"/>
    </ligand>
</feature>
<protein>
    <recommendedName>
        <fullName evidence="7">Phosphoglycolate phosphatase</fullName>
    </recommendedName>
</protein>
<feature type="active site" description="Nucleophile" evidence="2">
    <location>
        <position position="60"/>
    </location>
</feature>
<feature type="binding site" evidence="4">
    <location>
        <position position="284"/>
    </location>
    <ligand>
        <name>Mg(2+)</name>
        <dbReference type="ChEBI" id="CHEBI:18420"/>
    </ligand>
</feature>
<dbReference type="PANTHER" id="PTHR19288:SF93">
    <property type="entry name" value="FI11325P-RELATED"/>
    <property type="match status" value="1"/>
</dbReference>
<dbReference type="AlphaFoldDB" id="A0ABD3X674"/>
<dbReference type="EMBL" id="JBJQND010000003">
    <property type="protein sequence ID" value="KAL3881235.1"/>
    <property type="molecule type" value="Genomic_DNA"/>
</dbReference>
<keyword evidence="4" id="KW-0460">Magnesium</keyword>
<dbReference type="PIRSF" id="PIRSF000915">
    <property type="entry name" value="PGP-type_phosphatase"/>
    <property type="match status" value="1"/>
</dbReference>
<reference evidence="5 6" key="1">
    <citation type="submission" date="2024-11" db="EMBL/GenBank/DDBJ databases">
        <title>Chromosome-level genome assembly of the freshwater bivalve Anodonta woodiana.</title>
        <authorList>
            <person name="Chen X."/>
        </authorList>
    </citation>
    <scope>NUCLEOTIDE SEQUENCE [LARGE SCALE GENOMIC DNA]</scope>
    <source>
        <strain evidence="5">MN2024</strain>
        <tissue evidence="5">Gills</tissue>
    </source>
</reference>
<gene>
    <name evidence="5" type="ORF">ACJMK2_027691</name>
</gene>
<feature type="active site" description="Proton donor" evidence="2">
    <location>
        <position position="62"/>
    </location>
</feature>
<keyword evidence="4" id="KW-0479">Metal-binding</keyword>
<dbReference type="InterPro" id="IPR006349">
    <property type="entry name" value="PGP_euk"/>
</dbReference>
<dbReference type="InterPro" id="IPR023214">
    <property type="entry name" value="HAD_sf"/>
</dbReference>
<name>A0ABD3X674_SINWO</name>
<organism evidence="5 6">
    <name type="scientific">Sinanodonta woodiana</name>
    <name type="common">Chinese pond mussel</name>
    <name type="synonym">Anodonta woodiana</name>
    <dbReference type="NCBI Taxonomy" id="1069815"/>
    <lineage>
        <taxon>Eukaryota</taxon>
        <taxon>Metazoa</taxon>
        <taxon>Spiralia</taxon>
        <taxon>Lophotrochozoa</taxon>
        <taxon>Mollusca</taxon>
        <taxon>Bivalvia</taxon>
        <taxon>Autobranchia</taxon>
        <taxon>Heteroconchia</taxon>
        <taxon>Palaeoheterodonta</taxon>
        <taxon>Unionida</taxon>
        <taxon>Unionoidea</taxon>
        <taxon>Unionidae</taxon>
        <taxon>Unioninae</taxon>
        <taxon>Sinanodonta</taxon>
    </lineage>
</organism>
<dbReference type="PANTHER" id="PTHR19288">
    <property type="entry name" value="4-NITROPHENYLPHOSPHATASE-RELATED"/>
    <property type="match status" value="1"/>
</dbReference>
<evidence type="ECO:0000256" key="4">
    <source>
        <dbReference type="PIRSR" id="PIRSR000915-3"/>
    </source>
</evidence>
<evidence type="ECO:0000313" key="5">
    <source>
        <dbReference type="EMBL" id="KAL3881235.1"/>
    </source>
</evidence>
<dbReference type="Pfam" id="PF13344">
    <property type="entry name" value="Hydrolase_6"/>
    <property type="match status" value="1"/>
</dbReference>
<evidence type="ECO:0000256" key="3">
    <source>
        <dbReference type="PIRSR" id="PIRSR000915-2"/>
    </source>
</evidence>
<evidence type="ECO:0000256" key="1">
    <source>
        <dbReference type="ARBA" id="ARBA00022801"/>
    </source>
</evidence>
<dbReference type="GO" id="GO:0016787">
    <property type="term" value="F:hydrolase activity"/>
    <property type="evidence" value="ECO:0007669"/>
    <property type="project" value="UniProtKB-KW"/>
</dbReference>
<evidence type="ECO:0000256" key="2">
    <source>
        <dbReference type="PIRSR" id="PIRSR000915-1"/>
    </source>
</evidence>
<evidence type="ECO:0000313" key="6">
    <source>
        <dbReference type="Proteomes" id="UP001634394"/>
    </source>
</evidence>
<keyword evidence="6" id="KW-1185">Reference proteome</keyword>
<keyword evidence="1" id="KW-0378">Hydrolase</keyword>
<dbReference type="NCBIfam" id="TIGR01460">
    <property type="entry name" value="HAD-SF-IIA"/>
    <property type="match status" value="1"/>
</dbReference>
<sequence length="333" mass="37442">MMSLAYHICKLSRARHVLFTFNERLYRTDGVQDKVKLPQRLIHRHDFEHFLTSYDNFLLDCDGVLWQTDHVTPIGGISQTIELLHSLNKRLLYVTNNSMHGRSMYVEKFKKYGFEAAIENIFGVAYAAAVYLKKVSNVTKKVYVLGSKGMIEEMDLLNIDHFGYGPDPDIPSWNPEELLKMNFSDDVGAVLIGFDEFLNYNKIFKAASYLTDNTCLYVATNNIESGVLIAPNRRQPLTGCLVTAVTAASKREPVVLGKPNTLMFDCILEQYPSLVKKRTVFIGDSLKADIAFAKNVGIDSALVLTGSTTLETLKAMPDLQPTYILDSFADLSK</sequence>
<feature type="binding site" evidence="4">
    <location>
        <position position="62"/>
    </location>
    <ligand>
        <name>Mg(2+)</name>
        <dbReference type="ChEBI" id="CHEBI:18420"/>
    </ligand>
</feature>